<keyword evidence="3" id="KW-1185">Reference proteome</keyword>
<feature type="region of interest" description="Disordered" evidence="1">
    <location>
        <begin position="63"/>
        <end position="88"/>
    </location>
</feature>
<dbReference type="AlphaFoldDB" id="A0AAJ0C7P7"/>
<evidence type="ECO:0000313" key="2">
    <source>
        <dbReference type="EMBL" id="KAK1771684.1"/>
    </source>
</evidence>
<organism evidence="2 3">
    <name type="scientific">Phialemonium atrogriseum</name>
    <dbReference type="NCBI Taxonomy" id="1093897"/>
    <lineage>
        <taxon>Eukaryota</taxon>
        <taxon>Fungi</taxon>
        <taxon>Dikarya</taxon>
        <taxon>Ascomycota</taxon>
        <taxon>Pezizomycotina</taxon>
        <taxon>Sordariomycetes</taxon>
        <taxon>Sordariomycetidae</taxon>
        <taxon>Cephalothecales</taxon>
        <taxon>Cephalothecaceae</taxon>
        <taxon>Phialemonium</taxon>
    </lineage>
</organism>
<feature type="region of interest" description="Disordered" evidence="1">
    <location>
        <begin position="174"/>
        <end position="199"/>
    </location>
</feature>
<name>A0AAJ0C7P7_9PEZI</name>
<sequence length="356" mass="40409">MPKYELSLIPGVQAEIDAKFHPEAEYAVLQPPELEQCHETPEIISWSQCLGASQLVGPLKRRHELGDPTMTGEHAGPAPGPVGNPIDFSQDIREEEEIGSSHPQAPPQRATVPFTFLLFPPEIRNIIYDMSLELPDSHTLYRDYNRQIGKYYVRRSMRVEEEFPVYHGRLRTSTNLTPVPGHHEGVPPGPQDPEPGCRPPAAVTPGREPAKMLCQFLGVQTLQSLRFLEVRLALGHGKHGSGWVWSELLVELVAILLRKNVFEKLRFVISMHRLNERHLWFEEGVYLAIIQIADLAKKNLTFWAPGKVEVEVWMVIRDTTYKIDLSNTARLSLGGETRHYPDKYIWPGSSSLFDFL</sequence>
<feature type="compositionally biased region" description="Pro residues" evidence="1">
    <location>
        <begin position="187"/>
        <end position="198"/>
    </location>
</feature>
<dbReference type="RefSeq" id="XP_060287897.1">
    <property type="nucleotide sequence ID" value="XM_060422246.1"/>
</dbReference>
<protein>
    <submittedName>
        <fullName evidence="2">Uncharacterized protein</fullName>
    </submittedName>
</protein>
<dbReference type="GeneID" id="85305433"/>
<dbReference type="EMBL" id="MU838998">
    <property type="protein sequence ID" value="KAK1771684.1"/>
    <property type="molecule type" value="Genomic_DNA"/>
</dbReference>
<comment type="caution">
    <text evidence="2">The sequence shown here is derived from an EMBL/GenBank/DDBJ whole genome shotgun (WGS) entry which is preliminary data.</text>
</comment>
<proteinExistence type="predicted"/>
<dbReference type="Proteomes" id="UP001244011">
    <property type="component" value="Unassembled WGS sequence"/>
</dbReference>
<reference evidence="2" key="1">
    <citation type="submission" date="2023-06" db="EMBL/GenBank/DDBJ databases">
        <title>Genome-scale phylogeny and comparative genomics of the fungal order Sordariales.</title>
        <authorList>
            <consortium name="Lawrence Berkeley National Laboratory"/>
            <person name="Hensen N."/>
            <person name="Bonometti L."/>
            <person name="Westerberg I."/>
            <person name="Brannstrom I.O."/>
            <person name="Guillou S."/>
            <person name="Cros-Aarteil S."/>
            <person name="Calhoun S."/>
            <person name="Haridas S."/>
            <person name="Kuo A."/>
            <person name="Mondo S."/>
            <person name="Pangilinan J."/>
            <person name="Riley R."/>
            <person name="Labutti K."/>
            <person name="Andreopoulos B."/>
            <person name="Lipzen A."/>
            <person name="Chen C."/>
            <person name="Yanf M."/>
            <person name="Daum C."/>
            <person name="Ng V."/>
            <person name="Clum A."/>
            <person name="Steindorff A."/>
            <person name="Ohm R."/>
            <person name="Martin F."/>
            <person name="Silar P."/>
            <person name="Natvig D."/>
            <person name="Lalanne C."/>
            <person name="Gautier V."/>
            <person name="Ament-Velasquez S.L."/>
            <person name="Kruys A."/>
            <person name="Hutchinson M.I."/>
            <person name="Powell A.J."/>
            <person name="Barry K."/>
            <person name="Miller A.N."/>
            <person name="Grigoriev I.V."/>
            <person name="Debuchy R."/>
            <person name="Gladieux P."/>
            <person name="Thoren M.H."/>
            <person name="Johannesson H."/>
        </authorList>
    </citation>
    <scope>NUCLEOTIDE SEQUENCE</scope>
    <source>
        <strain evidence="2">8032-3</strain>
    </source>
</reference>
<gene>
    <name evidence="2" type="ORF">QBC33DRAFT_161782</name>
</gene>
<evidence type="ECO:0000313" key="3">
    <source>
        <dbReference type="Proteomes" id="UP001244011"/>
    </source>
</evidence>
<evidence type="ECO:0000256" key="1">
    <source>
        <dbReference type="SAM" id="MobiDB-lite"/>
    </source>
</evidence>
<accession>A0AAJ0C7P7</accession>